<organism evidence="1 2">
    <name type="scientific">Boeremia exigua</name>
    <dbReference type="NCBI Taxonomy" id="749465"/>
    <lineage>
        <taxon>Eukaryota</taxon>
        <taxon>Fungi</taxon>
        <taxon>Dikarya</taxon>
        <taxon>Ascomycota</taxon>
        <taxon>Pezizomycotina</taxon>
        <taxon>Dothideomycetes</taxon>
        <taxon>Pleosporomycetidae</taxon>
        <taxon>Pleosporales</taxon>
        <taxon>Pleosporineae</taxon>
        <taxon>Didymellaceae</taxon>
        <taxon>Boeremia</taxon>
    </lineage>
</organism>
<sequence>MAAFAKCATLIEAVGASSVTRQLSRGVDPGKPSLGSGHLAWLHLAGERAAAASFILCPAAPSQPRFDIHSPSHSTCLPNNACKPSGAHGRTTYCARSHATAKHSRTRNVLVSRRHCAVLQVVAVTAAISRSTGSGDSKAPPKSPTLSLRLQQSCALPGIVLFQLFTCPLLVSCRSGLAVRIRLPARTLRPTTLPQVFPNLR</sequence>
<proteinExistence type="predicted"/>
<evidence type="ECO:0000313" key="1">
    <source>
        <dbReference type="EMBL" id="KAJ8110412.1"/>
    </source>
</evidence>
<name>A0ACC2I4Y4_9PLEO</name>
<gene>
    <name evidence="1" type="ORF">OPT61_g6741</name>
</gene>
<reference evidence="1" key="1">
    <citation type="submission" date="2022-11" db="EMBL/GenBank/DDBJ databases">
        <title>Genome Sequence of Boeremia exigua.</title>
        <authorList>
            <person name="Buettner E."/>
        </authorList>
    </citation>
    <scope>NUCLEOTIDE SEQUENCE</scope>
    <source>
        <strain evidence="1">CU02</strain>
    </source>
</reference>
<comment type="caution">
    <text evidence="1">The sequence shown here is derived from an EMBL/GenBank/DDBJ whole genome shotgun (WGS) entry which is preliminary data.</text>
</comment>
<accession>A0ACC2I4Y4</accession>
<dbReference type="EMBL" id="JAPHNI010000502">
    <property type="protein sequence ID" value="KAJ8110412.1"/>
    <property type="molecule type" value="Genomic_DNA"/>
</dbReference>
<dbReference type="Proteomes" id="UP001153331">
    <property type="component" value="Unassembled WGS sequence"/>
</dbReference>
<evidence type="ECO:0000313" key="2">
    <source>
        <dbReference type="Proteomes" id="UP001153331"/>
    </source>
</evidence>
<keyword evidence="2" id="KW-1185">Reference proteome</keyword>
<protein>
    <submittedName>
        <fullName evidence="1">Uncharacterized protein</fullName>
    </submittedName>
</protein>